<protein>
    <submittedName>
        <fullName evidence="6">Pirin family protein</fullName>
    </submittedName>
</protein>
<dbReference type="InterPro" id="IPR011051">
    <property type="entry name" value="RmlC_Cupin_sf"/>
</dbReference>
<dbReference type="Proteomes" id="UP001365846">
    <property type="component" value="Unassembled WGS sequence"/>
</dbReference>
<feature type="region of interest" description="Disordered" evidence="3">
    <location>
        <begin position="286"/>
        <end position="305"/>
    </location>
</feature>
<feature type="domain" description="Pirin C-terminal" evidence="5">
    <location>
        <begin position="176"/>
        <end position="274"/>
    </location>
</feature>
<keyword evidence="7" id="KW-1185">Reference proteome</keyword>
<dbReference type="EMBL" id="JBBKZU010000001">
    <property type="protein sequence ID" value="MEJ8809985.1"/>
    <property type="molecule type" value="Genomic_DNA"/>
</dbReference>
<evidence type="ECO:0000313" key="6">
    <source>
        <dbReference type="EMBL" id="MEJ8809985.1"/>
    </source>
</evidence>
<proteinExistence type="inferred from homology"/>
<comment type="caution">
    <text evidence="6">The sequence shown here is derived from an EMBL/GenBank/DDBJ whole genome shotgun (WGS) entry which is preliminary data.</text>
</comment>
<feature type="domain" description="Pirin N-terminal" evidence="4">
    <location>
        <begin position="18"/>
        <end position="122"/>
    </location>
</feature>
<dbReference type="InterPro" id="IPR014710">
    <property type="entry name" value="RmlC-like_jellyroll"/>
</dbReference>
<dbReference type="InterPro" id="IPR012093">
    <property type="entry name" value="Pirin"/>
</dbReference>
<dbReference type="InterPro" id="IPR008778">
    <property type="entry name" value="Pirin_C_dom"/>
</dbReference>
<name>A0ABU8V8K9_9BURK</name>
<dbReference type="Gene3D" id="2.60.120.10">
    <property type="entry name" value="Jelly Rolls"/>
    <property type="match status" value="2"/>
</dbReference>
<organism evidence="6 7">
    <name type="scientific">Variovorax ureilyticus</name>
    <dbReference type="NCBI Taxonomy" id="1836198"/>
    <lineage>
        <taxon>Bacteria</taxon>
        <taxon>Pseudomonadati</taxon>
        <taxon>Pseudomonadota</taxon>
        <taxon>Betaproteobacteria</taxon>
        <taxon>Burkholderiales</taxon>
        <taxon>Comamonadaceae</taxon>
        <taxon>Variovorax</taxon>
    </lineage>
</organism>
<accession>A0ABU8V8K9</accession>
<evidence type="ECO:0000256" key="2">
    <source>
        <dbReference type="RuleBase" id="RU003457"/>
    </source>
</evidence>
<dbReference type="SUPFAM" id="SSF51182">
    <property type="entry name" value="RmlC-like cupins"/>
    <property type="match status" value="1"/>
</dbReference>
<dbReference type="CDD" id="cd02909">
    <property type="entry name" value="cupin_pirin_N"/>
    <property type="match status" value="1"/>
</dbReference>
<dbReference type="InterPro" id="IPR003829">
    <property type="entry name" value="Pirin_N_dom"/>
</dbReference>
<dbReference type="Pfam" id="PF02678">
    <property type="entry name" value="Pirin"/>
    <property type="match status" value="1"/>
</dbReference>
<dbReference type="PANTHER" id="PTHR13903:SF8">
    <property type="entry name" value="PIRIN"/>
    <property type="match status" value="1"/>
</dbReference>
<dbReference type="PIRSF" id="PIRSF006232">
    <property type="entry name" value="Pirin"/>
    <property type="match status" value="1"/>
</dbReference>
<dbReference type="Pfam" id="PF05726">
    <property type="entry name" value="Pirin_C"/>
    <property type="match status" value="1"/>
</dbReference>
<evidence type="ECO:0000313" key="7">
    <source>
        <dbReference type="Proteomes" id="UP001365846"/>
    </source>
</evidence>
<dbReference type="RefSeq" id="WP_340355292.1">
    <property type="nucleotide sequence ID" value="NZ_JBBKZU010000001.1"/>
</dbReference>
<sequence length="305" mass="33383">MTATLQLQPHDKDLGGGFNVRRLLPAAQRRSVGPFVFFDHFGPATEQPGNQHDVRPHPHIGLATVTYLFEGAMMHRDSLGSRQEIRPGAINWMTAGRGIVHSERKPERLLQATYVNHGLQLWCALPQAYEEVEPSFTHTAEEDIPALEVQGVPVRVLIGEAFGARSPVKTFSKTIYLDLALPAGARFELPALAEELAIYPVDGDLVLDGEPVARHTMAMLPDGQGGVLTTQGPVRAVVIGGEPLDGPRFITWNFVSSRRERILEAGADWTAQRIGHVPGETEFIPLPDHPAFRVQTPPDNGTTPV</sequence>
<evidence type="ECO:0000259" key="4">
    <source>
        <dbReference type="Pfam" id="PF02678"/>
    </source>
</evidence>
<dbReference type="PANTHER" id="PTHR13903">
    <property type="entry name" value="PIRIN-RELATED"/>
    <property type="match status" value="1"/>
</dbReference>
<dbReference type="CDD" id="cd02247">
    <property type="entry name" value="cupin_pirin_C"/>
    <property type="match status" value="1"/>
</dbReference>
<comment type="similarity">
    <text evidence="1 2">Belongs to the pirin family.</text>
</comment>
<evidence type="ECO:0000256" key="3">
    <source>
        <dbReference type="SAM" id="MobiDB-lite"/>
    </source>
</evidence>
<evidence type="ECO:0000256" key="1">
    <source>
        <dbReference type="ARBA" id="ARBA00008416"/>
    </source>
</evidence>
<gene>
    <name evidence="6" type="ORF">WKW77_02845</name>
</gene>
<evidence type="ECO:0000259" key="5">
    <source>
        <dbReference type="Pfam" id="PF05726"/>
    </source>
</evidence>
<reference evidence="6 7" key="1">
    <citation type="submission" date="2024-03" db="EMBL/GenBank/DDBJ databases">
        <title>Novel species of the genus Variovorax.</title>
        <authorList>
            <person name="Liu Q."/>
            <person name="Xin Y.-H."/>
        </authorList>
    </citation>
    <scope>NUCLEOTIDE SEQUENCE [LARGE SCALE GENOMIC DNA]</scope>
    <source>
        <strain evidence="6 7">KACC 18899</strain>
    </source>
</reference>